<evidence type="ECO:0008006" key="8">
    <source>
        <dbReference type="Google" id="ProtNLM"/>
    </source>
</evidence>
<dbReference type="Pfam" id="PF00856">
    <property type="entry name" value="SET"/>
    <property type="match status" value="1"/>
</dbReference>
<keyword evidence="7" id="KW-1185">Reference proteome</keyword>
<dbReference type="PROSITE" id="PS50280">
    <property type="entry name" value="SET"/>
    <property type="match status" value="1"/>
</dbReference>
<dbReference type="InterPro" id="IPR051357">
    <property type="entry name" value="H3K9_HMTase_SUVAR3-9"/>
</dbReference>
<feature type="domain" description="Post-SET" evidence="5">
    <location>
        <begin position="305"/>
        <end position="321"/>
    </location>
</feature>
<protein>
    <recommendedName>
        <fullName evidence="8">Histone-lysine N-methyltransferase SETMAR</fullName>
    </recommendedName>
</protein>
<dbReference type="PANTHER" id="PTHR45660">
    <property type="entry name" value="HISTONE-LYSINE N-METHYLTRANSFERASE SETMAR"/>
    <property type="match status" value="1"/>
</dbReference>
<accession>A0A8X9A9K0</accession>
<dbReference type="PROSITE" id="PS50868">
    <property type="entry name" value="POST_SET"/>
    <property type="match status" value="1"/>
</dbReference>
<dbReference type="InterPro" id="IPR046341">
    <property type="entry name" value="SET_dom_sf"/>
</dbReference>
<dbReference type="OrthoDB" id="5792673at2759"/>
<evidence type="ECO:0000313" key="7">
    <source>
        <dbReference type="Proteomes" id="UP000298416"/>
    </source>
</evidence>
<keyword evidence="1" id="KW-0489">Methyltransferase</keyword>
<dbReference type="GO" id="GO:0003690">
    <property type="term" value="F:double-stranded DNA binding"/>
    <property type="evidence" value="ECO:0007669"/>
    <property type="project" value="TreeGrafter"/>
</dbReference>
<sequence>MEEPHCRKINYHQTGEPFFQCAPIVIPYLNPTELVSISSTCKTLHHLSTNVTSRRTSDASRGFEKLPIPFHNPIPGDPHTYSYFLYTPSQTLRTTTHFRRPWGSDHDAPPDPSSPFLFRVDGATGCDCTKGCGGDDFCPCLNLECGPSCKCDSLCGNRATQCGVNLRLKIVKHEKKGWGLYAAQLITAGRFICEYAGEVLSTKEARERQQSYDEAARMERLSPALLVVKEHLPFGNTCMRMNIDATRIGNIARFINHSCDGGNLDTLILRSSGSLLPRVCFFAASDIQEDDELTFSYGNVALSADPRPCFCGASSCVGILPSEHT</sequence>
<dbReference type="SMART" id="SM00317">
    <property type="entry name" value="SET"/>
    <property type="match status" value="1"/>
</dbReference>
<dbReference type="Proteomes" id="UP000298416">
    <property type="component" value="Unassembled WGS sequence"/>
</dbReference>
<dbReference type="GO" id="GO:0042054">
    <property type="term" value="F:histone methyltransferase activity"/>
    <property type="evidence" value="ECO:0007669"/>
    <property type="project" value="TreeGrafter"/>
</dbReference>
<dbReference type="PANTHER" id="PTHR45660:SF89">
    <property type="entry name" value="HISTONE-LYSINE N-METHYLTRANSFERASE SUVR3"/>
    <property type="match status" value="1"/>
</dbReference>
<comment type="caution">
    <text evidence="6">The sequence shown here is derived from an EMBL/GenBank/DDBJ whole genome shotgun (WGS) entry which is preliminary data.</text>
</comment>
<evidence type="ECO:0000259" key="5">
    <source>
        <dbReference type="PROSITE" id="PS50868"/>
    </source>
</evidence>
<organism evidence="6">
    <name type="scientific">Salvia splendens</name>
    <name type="common">Scarlet sage</name>
    <dbReference type="NCBI Taxonomy" id="180675"/>
    <lineage>
        <taxon>Eukaryota</taxon>
        <taxon>Viridiplantae</taxon>
        <taxon>Streptophyta</taxon>
        <taxon>Embryophyta</taxon>
        <taxon>Tracheophyta</taxon>
        <taxon>Spermatophyta</taxon>
        <taxon>Magnoliopsida</taxon>
        <taxon>eudicotyledons</taxon>
        <taxon>Gunneridae</taxon>
        <taxon>Pentapetalae</taxon>
        <taxon>asterids</taxon>
        <taxon>lamiids</taxon>
        <taxon>Lamiales</taxon>
        <taxon>Lamiaceae</taxon>
        <taxon>Nepetoideae</taxon>
        <taxon>Mentheae</taxon>
        <taxon>Salviinae</taxon>
        <taxon>Salvia</taxon>
        <taxon>Salvia subgen. Calosphace</taxon>
        <taxon>core Calosphace</taxon>
    </lineage>
</organism>
<dbReference type="EMBL" id="PNBA02000002">
    <property type="protein sequence ID" value="KAG6434097.1"/>
    <property type="molecule type" value="Genomic_DNA"/>
</dbReference>
<keyword evidence="3" id="KW-0949">S-adenosyl-L-methionine</keyword>
<gene>
    <name evidence="6" type="ORF">SASPL_105719</name>
</gene>
<dbReference type="InterPro" id="IPR003616">
    <property type="entry name" value="Post-SET_dom"/>
</dbReference>
<evidence type="ECO:0000256" key="1">
    <source>
        <dbReference type="ARBA" id="ARBA00022603"/>
    </source>
</evidence>
<reference evidence="6" key="2">
    <citation type="submission" date="2020-08" db="EMBL/GenBank/DDBJ databases">
        <title>Plant Genome Project.</title>
        <authorList>
            <person name="Zhang R.-G."/>
        </authorList>
    </citation>
    <scope>NUCLEOTIDE SEQUENCE</scope>
    <source>
        <strain evidence="6">Huo1</strain>
        <tissue evidence="6">Leaf</tissue>
    </source>
</reference>
<evidence type="ECO:0000256" key="2">
    <source>
        <dbReference type="ARBA" id="ARBA00022679"/>
    </source>
</evidence>
<evidence type="ECO:0000313" key="6">
    <source>
        <dbReference type="EMBL" id="KAG6434097.1"/>
    </source>
</evidence>
<evidence type="ECO:0000259" key="4">
    <source>
        <dbReference type="PROSITE" id="PS50280"/>
    </source>
</evidence>
<reference evidence="6" key="1">
    <citation type="submission" date="2018-01" db="EMBL/GenBank/DDBJ databases">
        <authorList>
            <person name="Mao J.F."/>
        </authorList>
    </citation>
    <scope>NUCLEOTIDE SEQUENCE</scope>
    <source>
        <strain evidence="6">Huo1</strain>
        <tissue evidence="6">Leaf</tissue>
    </source>
</reference>
<dbReference type="GO" id="GO:0032259">
    <property type="term" value="P:methylation"/>
    <property type="evidence" value="ECO:0007669"/>
    <property type="project" value="UniProtKB-KW"/>
</dbReference>
<dbReference type="InterPro" id="IPR001214">
    <property type="entry name" value="SET_dom"/>
</dbReference>
<dbReference type="Gene3D" id="2.170.270.10">
    <property type="entry name" value="SET domain"/>
    <property type="match status" value="1"/>
</dbReference>
<keyword evidence="2" id="KW-0808">Transferase</keyword>
<dbReference type="SUPFAM" id="SSF82199">
    <property type="entry name" value="SET domain"/>
    <property type="match status" value="1"/>
</dbReference>
<evidence type="ECO:0000256" key="3">
    <source>
        <dbReference type="ARBA" id="ARBA00022691"/>
    </source>
</evidence>
<feature type="domain" description="SET" evidence="4">
    <location>
        <begin position="166"/>
        <end position="298"/>
    </location>
</feature>
<proteinExistence type="predicted"/>
<name>A0A8X9A9K0_SALSN</name>
<dbReference type="AlphaFoldDB" id="A0A8X9A9K0"/>